<proteinExistence type="predicted"/>
<dbReference type="InterPro" id="IPR000719">
    <property type="entry name" value="Prot_kinase_dom"/>
</dbReference>
<dbReference type="EMBL" id="APAU02000099">
    <property type="protein sequence ID" value="EUB56917.1"/>
    <property type="molecule type" value="Genomic_DNA"/>
</dbReference>
<dbReference type="GeneID" id="36343938"/>
<dbReference type="SUPFAM" id="SSF56112">
    <property type="entry name" value="Protein kinase-like (PK-like)"/>
    <property type="match status" value="1"/>
</dbReference>
<accession>W6UFL1</accession>
<dbReference type="CTD" id="36343938"/>
<name>W6UFL1_ECHGR</name>
<evidence type="ECO:0000313" key="2">
    <source>
        <dbReference type="EMBL" id="EUB56917.1"/>
    </source>
</evidence>
<organism evidence="2 3">
    <name type="scientific">Echinococcus granulosus</name>
    <name type="common">Hydatid tapeworm</name>
    <dbReference type="NCBI Taxonomy" id="6210"/>
    <lineage>
        <taxon>Eukaryota</taxon>
        <taxon>Metazoa</taxon>
        <taxon>Spiralia</taxon>
        <taxon>Lophotrochozoa</taxon>
        <taxon>Platyhelminthes</taxon>
        <taxon>Cestoda</taxon>
        <taxon>Eucestoda</taxon>
        <taxon>Cyclophyllidea</taxon>
        <taxon>Taeniidae</taxon>
        <taxon>Echinococcus</taxon>
        <taxon>Echinococcus granulosus group</taxon>
    </lineage>
</organism>
<sequence>MRIVRLDLKTENILLSESGHILITDFDRSFDASERREPPNAWCSSDGDSATNSTELAKAGLTPNEIGELFANFEFTNPLL</sequence>
<dbReference type="InterPro" id="IPR011009">
    <property type="entry name" value="Kinase-like_dom_sf"/>
</dbReference>
<evidence type="ECO:0000259" key="1">
    <source>
        <dbReference type="PROSITE" id="PS50011"/>
    </source>
</evidence>
<comment type="caution">
    <text evidence="2">The sequence shown here is derived from an EMBL/GenBank/DDBJ whole genome shotgun (WGS) entry which is preliminary data.</text>
</comment>
<dbReference type="STRING" id="6210.W6UFL1"/>
<dbReference type="RefSeq" id="XP_024348113.1">
    <property type="nucleotide sequence ID" value="XM_024497472.1"/>
</dbReference>
<reference evidence="2 3" key="1">
    <citation type="journal article" date="2013" name="Nat. Genet.">
        <title>The genome of the hydatid tapeworm Echinococcus granulosus.</title>
        <authorList>
            <person name="Zheng H."/>
            <person name="Zhang W."/>
            <person name="Zhang L."/>
            <person name="Zhang Z."/>
            <person name="Li J."/>
            <person name="Lu G."/>
            <person name="Zhu Y."/>
            <person name="Wang Y."/>
            <person name="Huang Y."/>
            <person name="Liu J."/>
            <person name="Kang H."/>
            <person name="Chen J."/>
            <person name="Wang L."/>
            <person name="Chen A."/>
            <person name="Yu S."/>
            <person name="Gao Z."/>
            <person name="Jin L."/>
            <person name="Gu W."/>
            <person name="Wang Z."/>
            <person name="Zhao L."/>
            <person name="Shi B."/>
            <person name="Wen H."/>
            <person name="Lin R."/>
            <person name="Jones M.K."/>
            <person name="Brejova B."/>
            <person name="Vinar T."/>
            <person name="Zhao G."/>
            <person name="McManus D.P."/>
            <person name="Chen Z."/>
            <person name="Zhou Y."/>
            <person name="Wang S."/>
        </authorList>
    </citation>
    <scope>NUCLEOTIDE SEQUENCE [LARGE SCALE GENOMIC DNA]</scope>
</reference>
<dbReference type="KEGG" id="egl:EGR_08223"/>
<evidence type="ECO:0000313" key="3">
    <source>
        <dbReference type="Proteomes" id="UP000019149"/>
    </source>
</evidence>
<dbReference type="Gene3D" id="1.10.510.10">
    <property type="entry name" value="Transferase(Phosphotransferase) domain 1"/>
    <property type="match status" value="1"/>
</dbReference>
<dbReference type="AlphaFoldDB" id="W6UFL1"/>
<feature type="domain" description="Protein kinase" evidence="1">
    <location>
        <begin position="1"/>
        <end position="80"/>
    </location>
</feature>
<dbReference type="GO" id="GO:0005524">
    <property type="term" value="F:ATP binding"/>
    <property type="evidence" value="ECO:0007669"/>
    <property type="project" value="InterPro"/>
</dbReference>
<dbReference type="PROSITE" id="PS50011">
    <property type="entry name" value="PROTEIN_KINASE_DOM"/>
    <property type="match status" value="1"/>
</dbReference>
<dbReference type="OrthoDB" id="6764942at2759"/>
<dbReference type="Proteomes" id="UP000019149">
    <property type="component" value="Unassembled WGS sequence"/>
</dbReference>
<dbReference type="GO" id="GO:0004672">
    <property type="term" value="F:protein kinase activity"/>
    <property type="evidence" value="ECO:0007669"/>
    <property type="project" value="InterPro"/>
</dbReference>
<keyword evidence="3" id="KW-1185">Reference proteome</keyword>
<protein>
    <recommendedName>
        <fullName evidence="1">Protein kinase domain-containing protein</fullName>
    </recommendedName>
</protein>
<gene>
    <name evidence="2" type="ORF">EGR_08223</name>
</gene>